<dbReference type="Proteomes" id="UP000784294">
    <property type="component" value="Unassembled WGS sequence"/>
</dbReference>
<feature type="coiled-coil region" evidence="1">
    <location>
        <begin position="383"/>
        <end position="414"/>
    </location>
</feature>
<name>A0A3S5BNF9_9PLAT</name>
<feature type="non-terminal residue" evidence="3">
    <location>
        <position position="1588"/>
    </location>
</feature>
<dbReference type="EMBL" id="CAAALY010009657">
    <property type="protein sequence ID" value="VEL10673.1"/>
    <property type="molecule type" value="Genomic_DNA"/>
</dbReference>
<keyword evidence="1" id="KW-0175">Coiled coil</keyword>
<comment type="caution">
    <text evidence="3">The sequence shown here is derived from an EMBL/GenBank/DDBJ whole genome shotgun (WGS) entry which is preliminary data.</text>
</comment>
<feature type="coiled-coil region" evidence="1">
    <location>
        <begin position="50"/>
        <end position="77"/>
    </location>
</feature>
<feature type="region of interest" description="Disordered" evidence="2">
    <location>
        <begin position="659"/>
        <end position="710"/>
    </location>
</feature>
<organism evidence="3 4">
    <name type="scientific">Protopolystoma xenopodis</name>
    <dbReference type="NCBI Taxonomy" id="117903"/>
    <lineage>
        <taxon>Eukaryota</taxon>
        <taxon>Metazoa</taxon>
        <taxon>Spiralia</taxon>
        <taxon>Lophotrochozoa</taxon>
        <taxon>Platyhelminthes</taxon>
        <taxon>Monogenea</taxon>
        <taxon>Polyopisthocotylea</taxon>
        <taxon>Polystomatidea</taxon>
        <taxon>Polystomatidae</taxon>
        <taxon>Protopolystoma</taxon>
    </lineage>
</organism>
<feature type="region of interest" description="Disordered" evidence="2">
    <location>
        <begin position="1557"/>
        <end position="1588"/>
    </location>
</feature>
<proteinExistence type="predicted"/>
<sequence>MTDSRLSNLCNQLQTTLVKISDLELFDDYSRLTALFDYLTEELKLRDQLQQELSVEKEALLEQCEDLRKKFHSLQVEHCTIKSENEHLLHKLTEGYQEGKLPPTPECVLRVNLKTRTTEKATEINGEDVLTTEVAPLKPSINELPAERDQAGERLQMLESNSGHLDSVNISGLYVLTSSIQNAISRLSNNKVTSEFDELSNLVNRLMGELESKSCHLDEIVAKSPDFARANERPDNLVDLTLSEQEYKDYKITHKLQNLKGKSDEFFLPIKSNSEPQIETKSKKTCMTSVPYMVDALLDGTVVDQATKCELRTRKDQAVGTNDQLQLSCEIERVVGTSNSSLRSQLQTALTDVSGSFCPDDFIRLSSFLELCLQTFDCESSRLIQLTQELEHQMATLRKNNEQIQANNDSLVLAISDKEHDLQLARQESSSLQEYIKASFEKVTYALRQAQHGTRNLHILGDQCCQPLTDFQNVIAFWNQAIRNVDVKQAHTSDQDSVILLEIQSFMNHLCRLELATEFHRLLTQFRCMHDALRVLELRRGDFEAELPSHLPIFHEIANHFALLLSQMPPLDSYISCLFVTSPTTSPQPHGTATSLATIDTSNLAHSLPPSLCLKSLSLQQPPFIDISSSIATGFRPLESSSANLDSLKPPGLFAADPSLRSGICTSPQTTSSRTDRSNLGPRPEDEMGESTPPPIMQQPHSGDTSLSDVPGVRRDNQSFFETLANLHSTGQYSYDSGQEKVSRTLLLEEAVLDAKRLSRTRLLTLLQLVKNSIVSAARASESSSGATFVRDHELDEQRITNNDLLRYNVSRRSQQYSYKFTSLTRFKSAQSLSKLISPKTSILAPCTQTNAQLSRTLRQIHQILLVWLQAQQQFISASIGQQTKASDHLSQYFIDLTSLLHHFNEINSQLNLLMRKLTCTYSTQAGSSDHSVYQASTTLAYPTYSCSDVSRTISLLSSGVIHAPACSYHHPALPLYRMSFLSLPDLTSLEDCLPTSAPPFSDGVLLSSSQPPGWLDSNYPSYLSAKISGQTNSLQTTHKSELVYATTSFNSQSSVDTVYIPIQVLSRIVNRLSRHFNFDGDRLIRLVSSADLVGGDFASVLDEIFGHLSNRTSAGYDEEQTMTSSLISPQFSISFKSTCELVKHADLWIALLRSYLTSLAEKVHSNADLSLRNWQHSNLADIGASLRGLSYSLLTSSQNPDFEASFSDLEDSLETVCSELSELRAVISSMISAQESGQVFNGYDNCPERVISLCFNISQHLEDIRVKYLGHLSSTQKAEVKTASFLSDESFRQKELIQANTCSISTQTYNLQKDDCSCKVLLHTYSLPLEYAQHEPDKQIMQATSHRLLHTAIGSHQSFGAEFTDPGDCICQEETLSAARLANMGVELPQLEPSLIQLSKKTNATPADPAKTRPGPGLTSSVAVACPRTTEPARVQDTVRIRKKPSWRHGKLTHLSLEDSFPVSSDRLRGVMPQSQPDLPGILMKPITSPLVVAATTSEQTDPDEIWARIHRSSSLSFSSRHSRTPPTMELEIGSQMEHNQPKRPFRLDLNVTAPEDELSGAEMSEILSASRADGEVGQEIQTSSHK</sequence>
<accession>A0A3S5BNF9</accession>
<evidence type="ECO:0000313" key="4">
    <source>
        <dbReference type="Proteomes" id="UP000784294"/>
    </source>
</evidence>
<gene>
    <name evidence="3" type="ORF">PXEA_LOCUS4113</name>
</gene>
<evidence type="ECO:0000256" key="2">
    <source>
        <dbReference type="SAM" id="MobiDB-lite"/>
    </source>
</evidence>
<feature type="compositionally biased region" description="Polar residues" evidence="2">
    <location>
        <begin position="699"/>
        <end position="708"/>
    </location>
</feature>
<feature type="region of interest" description="Disordered" evidence="2">
    <location>
        <begin position="1404"/>
        <end position="1423"/>
    </location>
</feature>
<evidence type="ECO:0000313" key="3">
    <source>
        <dbReference type="EMBL" id="VEL10673.1"/>
    </source>
</evidence>
<evidence type="ECO:0000256" key="1">
    <source>
        <dbReference type="SAM" id="Coils"/>
    </source>
</evidence>
<keyword evidence="4" id="KW-1185">Reference proteome</keyword>
<protein>
    <submittedName>
        <fullName evidence="3">Uncharacterized protein</fullName>
    </submittedName>
</protein>
<feature type="compositionally biased region" description="Polar residues" evidence="2">
    <location>
        <begin position="664"/>
        <end position="673"/>
    </location>
</feature>
<reference evidence="3" key="1">
    <citation type="submission" date="2018-11" db="EMBL/GenBank/DDBJ databases">
        <authorList>
            <consortium name="Pathogen Informatics"/>
        </authorList>
    </citation>
    <scope>NUCLEOTIDE SEQUENCE</scope>
</reference>